<dbReference type="SUPFAM" id="SSF141868">
    <property type="entry name" value="EAL domain-like"/>
    <property type="match status" value="1"/>
</dbReference>
<dbReference type="PROSITE" id="PS50887">
    <property type="entry name" value="GGDEF"/>
    <property type="match status" value="1"/>
</dbReference>
<feature type="domain" description="PAS" evidence="1">
    <location>
        <begin position="30"/>
        <end position="103"/>
    </location>
</feature>
<dbReference type="NCBIfam" id="TIGR00229">
    <property type="entry name" value="sensory_box"/>
    <property type="match status" value="2"/>
</dbReference>
<reference evidence="5" key="1">
    <citation type="submission" date="2023-03" db="EMBL/GenBank/DDBJ databases">
        <title>Amycolatopsis taiwanensis NBRC 103393.</title>
        <authorList>
            <person name="Ichikawa N."/>
            <person name="Sato H."/>
            <person name="Tonouchi N."/>
        </authorList>
    </citation>
    <scope>NUCLEOTIDE SEQUENCE</scope>
    <source>
        <strain evidence="5">NBRC 103393</strain>
    </source>
</reference>
<name>A0A9W6VI09_9PSEU</name>
<dbReference type="InterPro" id="IPR035919">
    <property type="entry name" value="EAL_sf"/>
</dbReference>
<dbReference type="InterPro" id="IPR000700">
    <property type="entry name" value="PAS-assoc_C"/>
</dbReference>
<dbReference type="PANTHER" id="PTHR44757:SF2">
    <property type="entry name" value="BIOFILM ARCHITECTURE MAINTENANCE PROTEIN MBAA"/>
    <property type="match status" value="1"/>
</dbReference>
<protein>
    <submittedName>
        <fullName evidence="5">GGDEF domain-containing protein</fullName>
    </submittedName>
</protein>
<organism evidence="5 6">
    <name type="scientific">Amycolatopsis taiwanensis</name>
    <dbReference type="NCBI Taxonomy" id="342230"/>
    <lineage>
        <taxon>Bacteria</taxon>
        <taxon>Bacillati</taxon>
        <taxon>Actinomycetota</taxon>
        <taxon>Actinomycetes</taxon>
        <taxon>Pseudonocardiales</taxon>
        <taxon>Pseudonocardiaceae</taxon>
        <taxon>Amycolatopsis</taxon>
    </lineage>
</organism>
<dbReference type="InterPro" id="IPR029787">
    <property type="entry name" value="Nucleotide_cyclase"/>
</dbReference>
<dbReference type="AlphaFoldDB" id="A0A9W6VI09"/>
<dbReference type="PROSITE" id="PS50883">
    <property type="entry name" value="EAL"/>
    <property type="match status" value="1"/>
</dbReference>
<dbReference type="CDD" id="cd01948">
    <property type="entry name" value="EAL"/>
    <property type="match status" value="1"/>
</dbReference>
<dbReference type="Pfam" id="PF00563">
    <property type="entry name" value="EAL"/>
    <property type="match status" value="1"/>
</dbReference>
<dbReference type="EMBL" id="BSTI01000015">
    <property type="protein sequence ID" value="GLY69245.1"/>
    <property type="molecule type" value="Genomic_DNA"/>
</dbReference>
<dbReference type="CDD" id="cd01949">
    <property type="entry name" value="GGDEF"/>
    <property type="match status" value="1"/>
</dbReference>
<gene>
    <name evidence="5" type="ORF">Atai01_58640</name>
</gene>
<dbReference type="PANTHER" id="PTHR44757">
    <property type="entry name" value="DIGUANYLATE CYCLASE DGCP"/>
    <property type="match status" value="1"/>
</dbReference>
<dbReference type="CDD" id="cd00130">
    <property type="entry name" value="PAS"/>
    <property type="match status" value="2"/>
</dbReference>
<dbReference type="Pfam" id="PF00990">
    <property type="entry name" value="GGDEF"/>
    <property type="match status" value="1"/>
</dbReference>
<dbReference type="Gene3D" id="3.30.450.20">
    <property type="entry name" value="PAS domain"/>
    <property type="match status" value="2"/>
</dbReference>
<sequence>MAETYRRLVQLAALQAVLCDITAQQATEAALRYQAAVVSHVSDAVIATDQECVVTSWNPAAETVYGHPAADALGRPVAELLGAPLDITEVVRGGGVSRAMHRRADGSRAAVRVSVAEMDGGYVLVCTDETAQRRAERYFATVIASLEEGVLVTRPDGVIESANPAALRILRLPADEVVGAAPPLTDLFDEYGRRIAHHDYPLAATRRTGIPQNGRRLRVRRADGSDAWLSLNCRPLFPDADPPHAVVMSFSDTTERRSIAERLRYKATHDALTGLANRSVVASSVTEALRSPDRTLPVALLFIDLDKFKVINDSLGHAIGDEVLQVVGRRLRGGVRAGDLVGRLGGDEFVVVSRGMTDARAARALATHLRSSLVEPITLDGRELHIDASIGIVLAPPGDPRSADDLIRDADVAMYHAKTTGRGRYEFFDVALRERMQRRLRLEQDLREAVRRNELWVAYQPVVALPGGRTVSVEALLRWNQPNLGVVSPVEFIPLAEESDLISSIGIQTLLTVTREMARQRKLHGVDMDVAVNLSARQLDDPDLLLTVEHALRGAGLPAPALCLEVTESALMRDPLLAAKKLDSLRGLGVRIAIDDFGTGYASLSQLLRLPVDILKIDQSFVTGLGESGQASGIVSGIVAMAHAVDLTVIAEGVETKRQRDVLSELGCDQAQGHYFGRPGSSVDIFRRDDDGFETPDG</sequence>
<evidence type="ECO:0000259" key="2">
    <source>
        <dbReference type="PROSITE" id="PS50113"/>
    </source>
</evidence>
<dbReference type="Gene3D" id="3.20.20.450">
    <property type="entry name" value="EAL domain"/>
    <property type="match status" value="1"/>
</dbReference>
<feature type="domain" description="PAS" evidence="1">
    <location>
        <begin position="135"/>
        <end position="190"/>
    </location>
</feature>
<dbReference type="Gene3D" id="3.30.70.270">
    <property type="match status" value="1"/>
</dbReference>
<dbReference type="SMART" id="SM00052">
    <property type="entry name" value="EAL"/>
    <property type="match status" value="1"/>
</dbReference>
<dbReference type="InterPro" id="IPR043128">
    <property type="entry name" value="Rev_trsase/Diguanyl_cyclase"/>
</dbReference>
<dbReference type="SMART" id="SM00267">
    <property type="entry name" value="GGDEF"/>
    <property type="match status" value="1"/>
</dbReference>
<dbReference type="SUPFAM" id="SSF55073">
    <property type="entry name" value="Nucleotide cyclase"/>
    <property type="match status" value="1"/>
</dbReference>
<evidence type="ECO:0000313" key="5">
    <source>
        <dbReference type="EMBL" id="GLY69245.1"/>
    </source>
</evidence>
<feature type="domain" description="GGDEF" evidence="4">
    <location>
        <begin position="296"/>
        <end position="430"/>
    </location>
</feature>
<dbReference type="NCBIfam" id="TIGR00254">
    <property type="entry name" value="GGDEF"/>
    <property type="match status" value="1"/>
</dbReference>
<dbReference type="InterPro" id="IPR001633">
    <property type="entry name" value="EAL_dom"/>
</dbReference>
<evidence type="ECO:0000259" key="3">
    <source>
        <dbReference type="PROSITE" id="PS50883"/>
    </source>
</evidence>
<evidence type="ECO:0000259" key="1">
    <source>
        <dbReference type="PROSITE" id="PS50112"/>
    </source>
</evidence>
<dbReference type="InterPro" id="IPR035965">
    <property type="entry name" value="PAS-like_dom_sf"/>
</dbReference>
<evidence type="ECO:0000313" key="6">
    <source>
        <dbReference type="Proteomes" id="UP001165136"/>
    </source>
</evidence>
<comment type="caution">
    <text evidence="5">The sequence shown here is derived from an EMBL/GenBank/DDBJ whole genome shotgun (WGS) entry which is preliminary data.</text>
</comment>
<dbReference type="SMART" id="SM00091">
    <property type="entry name" value="PAS"/>
    <property type="match status" value="2"/>
</dbReference>
<feature type="domain" description="EAL" evidence="3">
    <location>
        <begin position="439"/>
        <end position="693"/>
    </location>
</feature>
<dbReference type="InterPro" id="IPR000160">
    <property type="entry name" value="GGDEF_dom"/>
</dbReference>
<evidence type="ECO:0000259" key="4">
    <source>
        <dbReference type="PROSITE" id="PS50887"/>
    </source>
</evidence>
<dbReference type="PROSITE" id="PS50113">
    <property type="entry name" value="PAC"/>
    <property type="match status" value="1"/>
</dbReference>
<keyword evidence="6" id="KW-1185">Reference proteome</keyword>
<dbReference type="InterPro" id="IPR000014">
    <property type="entry name" value="PAS"/>
</dbReference>
<accession>A0A9W6VI09</accession>
<dbReference type="InterPro" id="IPR013656">
    <property type="entry name" value="PAS_4"/>
</dbReference>
<proteinExistence type="predicted"/>
<dbReference type="InterPro" id="IPR052155">
    <property type="entry name" value="Biofilm_reg_signaling"/>
</dbReference>
<feature type="domain" description="PAC" evidence="2">
    <location>
        <begin position="213"/>
        <end position="265"/>
    </location>
</feature>
<dbReference type="PROSITE" id="PS50112">
    <property type="entry name" value="PAS"/>
    <property type="match status" value="2"/>
</dbReference>
<dbReference type="SUPFAM" id="SSF55785">
    <property type="entry name" value="PYP-like sensor domain (PAS domain)"/>
    <property type="match status" value="2"/>
</dbReference>
<dbReference type="Proteomes" id="UP001165136">
    <property type="component" value="Unassembled WGS sequence"/>
</dbReference>
<dbReference type="Pfam" id="PF08448">
    <property type="entry name" value="PAS_4"/>
    <property type="match status" value="2"/>
</dbReference>